<reference evidence="4" key="1">
    <citation type="submission" date="2020-09" db="EMBL/GenBank/DDBJ databases">
        <title>Genome-Enabled Discovery of Anthraquinone Biosynthesis in Senna tora.</title>
        <authorList>
            <person name="Kang S.-H."/>
            <person name="Pandey R.P."/>
            <person name="Lee C.-M."/>
            <person name="Sim J.-S."/>
            <person name="Jeong J.-T."/>
            <person name="Choi B.-S."/>
            <person name="Jung M."/>
            <person name="Ginzburg D."/>
            <person name="Zhao K."/>
            <person name="Won S.Y."/>
            <person name="Oh T.-J."/>
            <person name="Yu Y."/>
            <person name="Kim N.-H."/>
            <person name="Lee O.R."/>
            <person name="Lee T.-H."/>
            <person name="Bashyal P."/>
            <person name="Kim T.-S."/>
            <person name="Lee W.-H."/>
            <person name="Kawkins C."/>
            <person name="Kim C.-K."/>
            <person name="Kim J.S."/>
            <person name="Ahn B.O."/>
            <person name="Rhee S.Y."/>
            <person name="Sohng J.K."/>
        </authorList>
    </citation>
    <scope>NUCLEOTIDE SEQUENCE</scope>
    <source>
        <tissue evidence="4">Leaf</tissue>
    </source>
</reference>
<organism evidence="4 5">
    <name type="scientific">Senna tora</name>
    <dbReference type="NCBI Taxonomy" id="362788"/>
    <lineage>
        <taxon>Eukaryota</taxon>
        <taxon>Viridiplantae</taxon>
        <taxon>Streptophyta</taxon>
        <taxon>Embryophyta</taxon>
        <taxon>Tracheophyta</taxon>
        <taxon>Spermatophyta</taxon>
        <taxon>Magnoliopsida</taxon>
        <taxon>eudicotyledons</taxon>
        <taxon>Gunneridae</taxon>
        <taxon>Pentapetalae</taxon>
        <taxon>rosids</taxon>
        <taxon>fabids</taxon>
        <taxon>Fabales</taxon>
        <taxon>Fabaceae</taxon>
        <taxon>Caesalpinioideae</taxon>
        <taxon>Cassia clade</taxon>
        <taxon>Senna</taxon>
    </lineage>
</organism>
<protein>
    <submittedName>
        <fullName evidence="4">Retrovirus-related Pol polyprotein from transposon TNT 1-94</fullName>
    </submittedName>
</protein>
<keyword evidence="1" id="KW-0479">Metal-binding</keyword>
<feature type="domain" description="CCHC-type" evidence="3">
    <location>
        <begin position="239"/>
        <end position="255"/>
    </location>
</feature>
<accession>A0A834WVN8</accession>
<feature type="compositionally biased region" description="Basic and acidic residues" evidence="2">
    <location>
        <begin position="215"/>
        <end position="231"/>
    </location>
</feature>
<dbReference type="AlphaFoldDB" id="A0A834WVN8"/>
<gene>
    <name evidence="4" type="ORF">G2W53_015467</name>
</gene>
<evidence type="ECO:0000256" key="2">
    <source>
        <dbReference type="SAM" id="MobiDB-lite"/>
    </source>
</evidence>
<dbReference type="Gene3D" id="4.10.60.10">
    <property type="entry name" value="Zinc finger, CCHC-type"/>
    <property type="match status" value="1"/>
</dbReference>
<dbReference type="EMBL" id="JAAIUW010000005">
    <property type="protein sequence ID" value="KAF7833134.1"/>
    <property type="molecule type" value="Genomic_DNA"/>
</dbReference>
<evidence type="ECO:0000256" key="1">
    <source>
        <dbReference type="PROSITE-ProRule" id="PRU00047"/>
    </source>
</evidence>
<keyword evidence="1" id="KW-0863">Zinc-finger</keyword>
<dbReference type="InterPro" id="IPR036875">
    <property type="entry name" value="Znf_CCHC_sf"/>
</dbReference>
<dbReference type="GO" id="GO:0003676">
    <property type="term" value="F:nucleic acid binding"/>
    <property type="evidence" value="ECO:0007669"/>
    <property type="project" value="InterPro"/>
</dbReference>
<dbReference type="InterPro" id="IPR001878">
    <property type="entry name" value="Znf_CCHC"/>
</dbReference>
<dbReference type="OrthoDB" id="1162772at2759"/>
<dbReference type="GO" id="GO:0008270">
    <property type="term" value="F:zinc ion binding"/>
    <property type="evidence" value="ECO:0007669"/>
    <property type="project" value="UniProtKB-KW"/>
</dbReference>
<evidence type="ECO:0000313" key="4">
    <source>
        <dbReference type="EMBL" id="KAF7833134.1"/>
    </source>
</evidence>
<name>A0A834WVN8_9FABA</name>
<dbReference type="SUPFAM" id="SSF57756">
    <property type="entry name" value="Retrovirus zinc finger-like domains"/>
    <property type="match status" value="1"/>
</dbReference>
<sequence>MEIALCFLSSLQVELVVRNSCHCMTCIATSSLSFGETSEKIFLSGDNYKVWKESILLQLGCLDLDYALRKEEPPVPTAASSPAEIALYERWEQSNCINLMLIKSRIRASIQGSIPDKEKVKDYMQAIDEQFASSDKSLTSTLMAQLSSMKYTSTKALILNSLPSLFGPFKITYNTQKENWSVNELLSMCVQEEGRLNFEKGEGSIEAHIVTNTNKQDHKGKNKKNELAPRSERNKDAIKCCFCKKKGHVRKNCPKREA</sequence>
<proteinExistence type="predicted"/>
<keyword evidence="5" id="KW-1185">Reference proteome</keyword>
<dbReference type="PROSITE" id="PS50158">
    <property type="entry name" value="ZF_CCHC"/>
    <property type="match status" value="1"/>
</dbReference>
<feature type="region of interest" description="Disordered" evidence="2">
    <location>
        <begin position="212"/>
        <end position="231"/>
    </location>
</feature>
<keyword evidence="1" id="KW-0862">Zinc</keyword>
<comment type="caution">
    <text evidence="4">The sequence shown here is derived from an EMBL/GenBank/DDBJ whole genome shotgun (WGS) entry which is preliminary data.</text>
</comment>
<dbReference type="Proteomes" id="UP000634136">
    <property type="component" value="Unassembled WGS sequence"/>
</dbReference>
<evidence type="ECO:0000313" key="5">
    <source>
        <dbReference type="Proteomes" id="UP000634136"/>
    </source>
</evidence>
<evidence type="ECO:0000259" key="3">
    <source>
        <dbReference type="PROSITE" id="PS50158"/>
    </source>
</evidence>